<comment type="similarity">
    <text evidence="1">Belongs to the cytochrome P450 family.</text>
</comment>
<dbReference type="AlphaFoldDB" id="A0A6C7E0I6"/>
<dbReference type="InterPro" id="IPR036396">
    <property type="entry name" value="Cyt_P450_sf"/>
</dbReference>
<dbReference type="Gene3D" id="1.10.630.10">
    <property type="entry name" value="Cytochrome P450"/>
    <property type="match status" value="1"/>
</dbReference>
<dbReference type="InterPro" id="IPR001128">
    <property type="entry name" value="Cyt_P450"/>
</dbReference>
<evidence type="ECO:0000313" key="2">
    <source>
        <dbReference type="EMBL" id="BAN00503.1"/>
    </source>
</evidence>
<dbReference type="GO" id="GO:0005506">
    <property type="term" value="F:iron ion binding"/>
    <property type="evidence" value="ECO:0007669"/>
    <property type="project" value="InterPro"/>
</dbReference>
<dbReference type="Proteomes" id="UP000011863">
    <property type="component" value="Chromosome"/>
</dbReference>
<protein>
    <submittedName>
        <fullName evidence="2">Putative cytochrome P450</fullName>
    </submittedName>
</protein>
<proteinExistence type="inferred from homology"/>
<keyword evidence="3" id="KW-1185">Reference proteome</keyword>
<name>A0A6C7E0I6_ILUCY</name>
<dbReference type="GO" id="GO:0004497">
    <property type="term" value="F:monooxygenase activity"/>
    <property type="evidence" value="ECO:0007669"/>
    <property type="project" value="InterPro"/>
</dbReference>
<dbReference type="EMBL" id="AP012057">
    <property type="protein sequence ID" value="BAN00503.1"/>
    <property type="molecule type" value="Genomic_DNA"/>
</dbReference>
<reference evidence="2 3" key="1">
    <citation type="journal article" date="2013" name="Int. J. Syst. Evol. Microbiol.">
        <title>Ilumatobacter nonamiense sp. nov. and Ilumatobacter coccineum sp. nov., isolated from seashore sand.</title>
        <authorList>
            <person name="Matsumoto A."/>
            <person name="Kasai H."/>
            <person name="Matsuo Y."/>
            <person name="Shizuri Y."/>
            <person name="Ichikawa N."/>
            <person name="Fujita N."/>
            <person name="Omura S."/>
            <person name="Takahashi Y."/>
        </authorList>
    </citation>
    <scope>NUCLEOTIDE SEQUENCE [LARGE SCALE GENOMIC DNA]</scope>
    <source>
        <strain evidence="3">NBRC 103263 / KCTC 29153 / YM16-304</strain>
    </source>
</reference>
<organism evidence="2 3">
    <name type="scientific">Ilumatobacter coccineus (strain NBRC 103263 / KCTC 29153 / YM16-304)</name>
    <dbReference type="NCBI Taxonomy" id="1313172"/>
    <lineage>
        <taxon>Bacteria</taxon>
        <taxon>Bacillati</taxon>
        <taxon>Actinomycetota</taxon>
        <taxon>Acidimicrobiia</taxon>
        <taxon>Acidimicrobiales</taxon>
        <taxon>Ilumatobacteraceae</taxon>
        <taxon>Ilumatobacter</taxon>
    </lineage>
</organism>
<dbReference type="InterPro" id="IPR002397">
    <property type="entry name" value="Cyt_P450_B"/>
</dbReference>
<dbReference type="PANTHER" id="PTHR46696">
    <property type="entry name" value="P450, PUTATIVE (EUROFUNG)-RELATED"/>
    <property type="match status" value="1"/>
</dbReference>
<sequence length="411" mass="46670">MFQRERVGETTNLVSPRELVDDEMLTDPYRALGVLRENYPCYRDWKNNRFWLTRYDDVTSVFVDDANFETRPKRSRIVGSSADRGRDLWSHVAVLDAHATRIDDALDIAIERCLADLTPACDLATEFAARLPLELWGAVLDLDAEQLTRFAALTWRLQRGLGWDPVAQVDATAAWEEMVDLVTPLFERRRHEPGDDLISAIARLDLGERPPTPTDVVATVVEADHETLHGGLANLWCLLLTHREQLDRVRADPRLMKFAWLEALRHSPPVQSAERYARREVERFGRLLPDGALVHLSAAAANRDPRAFSDPDDFVVGRRDLCQREPRGQYRADGLPSGIAFGMGKPSIHPAVPKERPRSIYAITRDVAVAASTRLLERWPVLDLADGAEPTMRSLRLGEMYTCWRLPVRLR</sequence>
<dbReference type="PRINTS" id="PR00359">
    <property type="entry name" value="BP450"/>
</dbReference>
<dbReference type="GO" id="GO:0020037">
    <property type="term" value="F:heme binding"/>
    <property type="evidence" value="ECO:0007669"/>
    <property type="project" value="InterPro"/>
</dbReference>
<gene>
    <name evidence="2" type="ORF">YM304_01890</name>
</gene>
<dbReference type="SUPFAM" id="SSF48264">
    <property type="entry name" value="Cytochrome P450"/>
    <property type="match status" value="1"/>
</dbReference>
<dbReference type="KEGG" id="aym:YM304_01890"/>
<dbReference type="GO" id="GO:0016705">
    <property type="term" value="F:oxidoreductase activity, acting on paired donors, with incorporation or reduction of molecular oxygen"/>
    <property type="evidence" value="ECO:0007669"/>
    <property type="project" value="InterPro"/>
</dbReference>
<accession>A0A6C7E0I6</accession>
<evidence type="ECO:0000256" key="1">
    <source>
        <dbReference type="ARBA" id="ARBA00010617"/>
    </source>
</evidence>
<dbReference type="Pfam" id="PF00067">
    <property type="entry name" value="p450"/>
    <property type="match status" value="1"/>
</dbReference>
<dbReference type="PANTHER" id="PTHR46696:SF1">
    <property type="entry name" value="CYTOCHROME P450 YJIB-RELATED"/>
    <property type="match status" value="1"/>
</dbReference>
<evidence type="ECO:0000313" key="3">
    <source>
        <dbReference type="Proteomes" id="UP000011863"/>
    </source>
</evidence>